<sequence>MLTETPTRSLASRIHIRANYTHSVVSSRESKIRGYRRDRRTEASCLAELKLLSQIWHPLLAFGAAIMSHANCACPNTAIAHKLDSPQEAALHDASAPFESPALAIHCRHARCRGRRNEMPINSSDQNGVDASGLKTCCQVTLNSHKRVACRP</sequence>
<dbReference type="GeneID" id="23565567"/>
<dbReference type="VEuPathDB" id="FungiDB:UMAG_05772"/>
<protein>
    <submittedName>
        <fullName evidence="1">Uncharacterized protein</fullName>
    </submittedName>
</protein>
<accession>A0A0D1DWV0</accession>
<proteinExistence type="predicted"/>
<dbReference type="RefSeq" id="XP_011391505.1">
    <property type="nucleotide sequence ID" value="XM_011393203.1"/>
</dbReference>
<organism evidence="1 2">
    <name type="scientific">Mycosarcoma maydis</name>
    <name type="common">Corn smut fungus</name>
    <name type="synonym">Ustilago maydis</name>
    <dbReference type="NCBI Taxonomy" id="5270"/>
    <lineage>
        <taxon>Eukaryota</taxon>
        <taxon>Fungi</taxon>
        <taxon>Dikarya</taxon>
        <taxon>Basidiomycota</taxon>
        <taxon>Ustilaginomycotina</taxon>
        <taxon>Ustilaginomycetes</taxon>
        <taxon>Ustilaginales</taxon>
        <taxon>Ustilaginaceae</taxon>
        <taxon>Mycosarcoma</taxon>
    </lineage>
</organism>
<gene>
    <name evidence="1" type="ORF">UMAG_05772</name>
</gene>
<dbReference type="KEGG" id="uma:UMAG_05772"/>
<evidence type="ECO:0000313" key="2">
    <source>
        <dbReference type="Proteomes" id="UP000000561"/>
    </source>
</evidence>
<dbReference type="AlphaFoldDB" id="A0A0D1DWV0"/>
<evidence type="ECO:0000313" key="1">
    <source>
        <dbReference type="EMBL" id="KIS66990.1"/>
    </source>
</evidence>
<name>A0A0D1DWV0_MYCMD</name>
<dbReference type="EMBL" id="CM003155">
    <property type="protein sequence ID" value="KIS66990.1"/>
    <property type="molecule type" value="Genomic_DNA"/>
</dbReference>
<dbReference type="InParanoid" id="A0A0D1DWV0"/>
<reference evidence="1 2" key="1">
    <citation type="journal article" date="2006" name="Nature">
        <title>Insights from the genome of the biotrophic fungal plant pathogen Ustilago maydis.</title>
        <authorList>
            <person name="Kamper J."/>
            <person name="Kahmann R."/>
            <person name="Bolker M."/>
            <person name="Ma L.J."/>
            <person name="Brefort T."/>
            <person name="Saville B.J."/>
            <person name="Banuett F."/>
            <person name="Kronstad J.W."/>
            <person name="Gold S.E."/>
            <person name="Muller O."/>
            <person name="Perlin M.H."/>
            <person name="Wosten H.A."/>
            <person name="de Vries R."/>
            <person name="Ruiz-Herrera J."/>
            <person name="Reynaga-Pena C.G."/>
            <person name="Snetselaar K."/>
            <person name="McCann M."/>
            <person name="Perez-Martin J."/>
            <person name="Feldbrugge M."/>
            <person name="Basse C.W."/>
            <person name="Steinberg G."/>
            <person name="Ibeas J.I."/>
            <person name="Holloman W."/>
            <person name="Guzman P."/>
            <person name="Farman M."/>
            <person name="Stajich J.E."/>
            <person name="Sentandreu R."/>
            <person name="Gonzalez-Prieto J.M."/>
            <person name="Kennell J.C."/>
            <person name="Molina L."/>
            <person name="Schirawski J."/>
            <person name="Mendoza-Mendoza A."/>
            <person name="Greilinger D."/>
            <person name="Munch K."/>
            <person name="Rossel N."/>
            <person name="Scherer M."/>
            <person name="Vranes M."/>
            <person name="Ladendorf O."/>
            <person name="Vincon V."/>
            <person name="Fuchs U."/>
            <person name="Sandrock B."/>
            <person name="Meng S."/>
            <person name="Ho E.C."/>
            <person name="Cahill M.J."/>
            <person name="Boyce K.J."/>
            <person name="Klose J."/>
            <person name="Klosterman S.J."/>
            <person name="Deelstra H.J."/>
            <person name="Ortiz-Castellanos L."/>
            <person name="Li W."/>
            <person name="Sanchez-Alonso P."/>
            <person name="Schreier P.H."/>
            <person name="Hauser-Hahn I."/>
            <person name="Vaupel M."/>
            <person name="Koopmann E."/>
            <person name="Friedrich G."/>
            <person name="Voss H."/>
            <person name="Schluter T."/>
            <person name="Margolis J."/>
            <person name="Platt D."/>
            <person name="Swimmer C."/>
            <person name="Gnirke A."/>
            <person name="Chen F."/>
            <person name="Vysotskaia V."/>
            <person name="Mannhaupt G."/>
            <person name="Guldener U."/>
            <person name="Munsterkotter M."/>
            <person name="Haase D."/>
            <person name="Oesterheld M."/>
            <person name="Mewes H.W."/>
            <person name="Mauceli E.W."/>
            <person name="DeCaprio D."/>
            <person name="Wade C.M."/>
            <person name="Butler J."/>
            <person name="Young S."/>
            <person name="Jaffe D.B."/>
            <person name="Calvo S."/>
            <person name="Nusbaum C."/>
            <person name="Galagan J."/>
            <person name="Birren B.W."/>
        </authorList>
    </citation>
    <scope>NUCLEOTIDE SEQUENCE [LARGE SCALE GENOMIC DNA]</scope>
    <source>
        <strain evidence="2">DSM 14603 / FGSC 9021 / UM521</strain>
    </source>
</reference>
<dbReference type="Proteomes" id="UP000000561">
    <property type="component" value="Chromosome 16"/>
</dbReference>
<keyword evidence="2" id="KW-1185">Reference proteome</keyword>